<dbReference type="KEGG" id="cwo:Cwoe_0877"/>
<evidence type="ECO:0000256" key="5">
    <source>
        <dbReference type="SAM" id="MobiDB-lite"/>
    </source>
</evidence>
<feature type="DNA-binding region" description="H-T-H motif" evidence="4">
    <location>
        <begin position="37"/>
        <end position="56"/>
    </location>
</feature>
<dbReference type="STRING" id="469383.Cwoe_0877"/>
<dbReference type="GO" id="GO:0003700">
    <property type="term" value="F:DNA-binding transcription factor activity"/>
    <property type="evidence" value="ECO:0007669"/>
    <property type="project" value="TreeGrafter"/>
</dbReference>
<protein>
    <submittedName>
        <fullName evidence="7">Transcriptional regulator, TetR family</fullName>
    </submittedName>
</protein>
<keyword evidence="2 4" id="KW-0238">DNA-binding</keyword>
<evidence type="ECO:0000256" key="4">
    <source>
        <dbReference type="PROSITE-ProRule" id="PRU00335"/>
    </source>
</evidence>
<dbReference type="OrthoDB" id="9795011at2"/>
<dbReference type="InterPro" id="IPR036271">
    <property type="entry name" value="Tet_transcr_reg_TetR-rel_C_sf"/>
</dbReference>
<evidence type="ECO:0000256" key="1">
    <source>
        <dbReference type="ARBA" id="ARBA00023015"/>
    </source>
</evidence>
<accession>D3FBE1</accession>
<reference evidence="8" key="2">
    <citation type="submission" date="2010-01" db="EMBL/GenBank/DDBJ databases">
        <title>The complete genome of Conexibacter woesei DSM 14684.</title>
        <authorList>
            <consortium name="US DOE Joint Genome Institute (JGI-PGF)"/>
            <person name="Lucas S."/>
            <person name="Copeland A."/>
            <person name="Lapidus A."/>
            <person name="Glavina del Rio T."/>
            <person name="Dalin E."/>
            <person name="Tice H."/>
            <person name="Bruce D."/>
            <person name="Goodwin L."/>
            <person name="Pitluck S."/>
            <person name="Kyrpides N."/>
            <person name="Mavromatis K."/>
            <person name="Ivanova N."/>
            <person name="Mikhailova N."/>
            <person name="Chertkov O."/>
            <person name="Brettin T."/>
            <person name="Detter J.C."/>
            <person name="Han C."/>
            <person name="Larimer F."/>
            <person name="Land M."/>
            <person name="Hauser L."/>
            <person name="Markowitz V."/>
            <person name="Cheng J.-F."/>
            <person name="Hugenholtz P."/>
            <person name="Woyke T."/>
            <person name="Wu D."/>
            <person name="Pukall R."/>
            <person name="Steenblock K."/>
            <person name="Schneider S."/>
            <person name="Klenk H.-P."/>
            <person name="Eisen J.A."/>
        </authorList>
    </citation>
    <scope>NUCLEOTIDE SEQUENCE [LARGE SCALE GENOMIC DNA]</scope>
    <source>
        <strain evidence="8">DSM 14684 / CIP 108061 / JCM 11494 / NBRC 100937 / ID131577</strain>
    </source>
</reference>
<gene>
    <name evidence="7" type="ordered locus">Cwoe_0877</name>
</gene>
<sequence length="222" mass="23902">MPAARPRSLRQQTAERNDRALLRAAREVIGTDGAHASVAAIAARAGVGIGSLYRRYRSKHELFQHLCELALDQWLRAAEEGLAHDDPWQGFAHYFNAGIESGPGSLAPLAGLVEITPQMETASRRGDEAIAELVDRAHAAGVLRADVTPVDLALLIEQLNKSPLLDQLSSQGRDDLLEEAANAKRRIAAIALDGLRAPDAAPLPGPAPSERLITDRWEPPLA</sequence>
<dbReference type="Proteomes" id="UP000008229">
    <property type="component" value="Chromosome"/>
</dbReference>
<dbReference type="RefSeq" id="WP_012932363.1">
    <property type="nucleotide sequence ID" value="NC_013739.1"/>
</dbReference>
<keyword evidence="8" id="KW-1185">Reference proteome</keyword>
<dbReference type="PROSITE" id="PS50977">
    <property type="entry name" value="HTH_TETR_2"/>
    <property type="match status" value="1"/>
</dbReference>
<name>D3FBE1_CONWI</name>
<dbReference type="PANTHER" id="PTHR30055:SF234">
    <property type="entry name" value="HTH-TYPE TRANSCRIPTIONAL REGULATOR BETI"/>
    <property type="match status" value="1"/>
</dbReference>
<evidence type="ECO:0000256" key="3">
    <source>
        <dbReference type="ARBA" id="ARBA00023163"/>
    </source>
</evidence>
<dbReference type="PANTHER" id="PTHR30055">
    <property type="entry name" value="HTH-TYPE TRANSCRIPTIONAL REGULATOR RUTR"/>
    <property type="match status" value="1"/>
</dbReference>
<evidence type="ECO:0000313" key="7">
    <source>
        <dbReference type="EMBL" id="ADB49310.1"/>
    </source>
</evidence>
<dbReference type="InterPro" id="IPR009057">
    <property type="entry name" value="Homeodomain-like_sf"/>
</dbReference>
<evidence type="ECO:0000313" key="8">
    <source>
        <dbReference type="Proteomes" id="UP000008229"/>
    </source>
</evidence>
<dbReference type="AlphaFoldDB" id="D3FBE1"/>
<dbReference type="InterPro" id="IPR050109">
    <property type="entry name" value="HTH-type_TetR-like_transc_reg"/>
</dbReference>
<dbReference type="eggNOG" id="COG1309">
    <property type="taxonomic scope" value="Bacteria"/>
</dbReference>
<dbReference type="HOGENOM" id="CLU_069356_17_0_11"/>
<dbReference type="Gene3D" id="1.10.357.10">
    <property type="entry name" value="Tetracycline Repressor, domain 2"/>
    <property type="match status" value="1"/>
</dbReference>
<dbReference type="EMBL" id="CP001854">
    <property type="protein sequence ID" value="ADB49310.1"/>
    <property type="molecule type" value="Genomic_DNA"/>
</dbReference>
<evidence type="ECO:0000259" key="6">
    <source>
        <dbReference type="PROSITE" id="PS50977"/>
    </source>
</evidence>
<dbReference type="GO" id="GO:0000976">
    <property type="term" value="F:transcription cis-regulatory region binding"/>
    <property type="evidence" value="ECO:0007669"/>
    <property type="project" value="TreeGrafter"/>
</dbReference>
<keyword evidence="1" id="KW-0805">Transcription regulation</keyword>
<dbReference type="InterPro" id="IPR001647">
    <property type="entry name" value="HTH_TetR"/>
</dbReference>
<organism evidence="7 8">
    <name type="scientific">Conexibacter woesei (strain DSM 14684 / CCUG 47730 / CIP 108061 / JCM 11494 / NBRC 100937 / ID131577)</name>
    <dbReference type="NCBI Taxonomy" id="469383"/>
    <lineage>
        <taxon>Bacteria</taxon>
        <taxon>Bacillati</taxon>
        <taxon>Actinomycetota</taxon>
        <taxon>Thermoleophilia</taxon>
        <taxon>Solirubrobacterales</taxon>
        <taxon>Conexibacteraceae</taxon>
        <taxon>Conexibacter</taxon>
    </lineage>
</organism>
<evidence type="ECO:0000256" key="2">
    <source>
        <dbReference type="ARBA" id="ARBA00023125"/>
    </source>
</evidence>
<dbReference type="SUPFAM" id="SSF48498">
    <property type="entry name" value="Tetracyclin repressor-like, C-terminal domain"/>
    <property type="match status" value="1"/>
</dbReference>
<dbReference type="PRINTS" id="PR00455">
    <property type="entry name" value="HTHTETR"/>
</dbReference>
<reference evidence="7 8" key="1">
    <citation type="journal article" date="2010" name="Stand. Genomic Sci.">
        <title>Complete genome sequence of Conexibacter woesei type strain (ID131577).</title>
        <authorList>
            <person name="Pukall R."/>
            <person name="Lapidus A."/>
            <person name="Glavina Del Rio T."/>
            <person name="Copeland A."/>
            <person name="Tice H."/>
            <person name="Cheng J.-F."/>
            <person name="Lucas S."/>
            <person name="Chen F."/>
            <person name="Nolan M."/>
            <person name="Bruce D."/>
            <person name="Goodwin L."/>
            <person name="Pitluck S."/>
            <person name="Mavromatis K."/>
            <person name="Ivanova N."/>
            <person name="Ovchinnikova G."/>
            <person name="Pati A."/>
            <person name="Chen A."/>
            <person name="Palaniappan K."/>
            <person name="Land M."/>
            <person name="Hauser L."/>
            <person name="Chang Y.-J."/>
            <person name="Jeffries C.D."/>
            <person name="Chain P."/>
            <person name="Meincke L."/>
            <person name="Sims D."/>
            <person name="Brettin T."/>
            <person name="Detter J.C."/>
            <person name="Rohde M."/>
            <person name="Goeker M."/>
            <person name="Bristow J."/>
            <person name="Eisen J.A."/>
            <person name="Markowitz V."/>
            <person name="Kyrpides N.C."/>
            <person name="Klenk H.-P."/>
            <person name="Hugenholtz P."/>
        </authorList>
    </citation>
    <scope>NUCLEOTIDE SEQUENCE [LARGE SCALE GENOMIC DNA]</scope>
    <source>
        <strain evidence="8">DSM 14684 / CIP 108061 / JCM 11494 / NBRC 100937 / ID131577</strain>
    </source>
</reference>
<keyword evidence="3" id="KW-0804">Transcription</keyword>
<feature type="domain" description="HTH tetR-type" evidence="6">
    <location>
        <begin position="15"/>
        <end position="74"/>
    </location>
</feature>
<feature type="compositionally biased region" description="Basic and acidic residues" evidence="5">
    <location>
        <begin position="212"/>
        <end position="222"/>
    </location>
</feature>
<feature type="region of interest" description="Disordered" evidence="5">
    <location>
        <begin position="197"/>
        <end position="222"/>
    </location>
</feature>
<dbReference type="Pfam" id="PF00440">
    <property type="entry name" value="TetR_N"/>
    <property type="match status" value="1"/>
</dbReference>
<proteinExistence type="predicted"/>
<dbReference type="SUPFAM" id="SSF46689">
    <property type="entry name" value="Homeodomain-like"/>
    <property type="match status" value="1"/>
</dbReference>